<organism evidence="1">
    <name type="scientific">Clastoptera arizonana</name>
    <name type="common">Arizona spittle bug</name>
    <dbReference type="NCBI Taxonomy" id="38151"/>
    <lineage>
        <taxon>Eukaryota</taxon>
        <taxon>Metazoa</taxon>
        <taxon>Ecdysozoa</taxon>
        <taxon>Arthropoda</taxon>
        <taxon>Hexapoda</taxon>
        <taxon>Insecta</taxon>
        <taxon>Pterygota</taxon>
        <taxon>Neoptera</taxon>
        <taxon>Paraneoptera</taxon>
        <taxon>Hemiptera</taxon>
        <taxon>Auchenorrhyncha</taxon>
        <taxon>Cercopoidea</taxon>
        <taxon>Clastopteridae</taxon>
        <taxon>Clastoptera</taxon>
    </lineage>
</organism>
<proteinExistence type="predicted"/>
<protein>
    <submittedName>
        <fullName evidence="1">Uncharacterized protein</fullName>
    </submittedName>
</protein>
<gene>
    <name evidence="1" type="ORF">g.41863</name>
</gene>
<evidence type="ECO:0000313" key="1">
    <source>
        <dbReference type="EMBL" id="JAS26401.1"/>
    </source>
</evidence>
<accession>A0A1B6DL43</accession>
<reference evidence="1" key="1">
    <citation type="submission" date="2015-12" db="EMBL/GenBank/DDBJ databases">
        <title>De novo transcriptome assembly of four potential Pierce s Disease insect vectors from Arizona vineyards.</title>
        <authorList>
            <person name="Tassone E.E."/>
        </authorList>
    </citation>
    <scope>NUCLEOTIDE SEQUENCE</scope>
</reference>
<name>A0A1B6DL43_9HEMI</name>
<dbReference type="AlphaFoldDB" id="A0A1B6DL43"/>
<feature type="non-terminal residue" evidence="1">
    <location>
        <position position="1"/>
    </location>
</feature>
<sequence>IIRRCKMKLHRLEGTRLLAESTDYKYVCVPYDRHVTRGLTSVFQRFNIRLAFKSSNTIGKVLGNVKDKIPTLDCSGVYKIKCGDCDCFYLGQTRRRVLVRF</sequence>
<dbReference type="EMBL" id="GEDC01010897">
    <property type="protein sequence ID" value="JAS26401.1"/>
    <property type="molecule type" value="Transcribed_RNA"/>
</dbReference>
<feature type="non-terminal residue" evidence="1">
    <location>
        <position position="101"/>
    </location>
</feature>